<gene>
    <name evidence="2" type="ORF">DEVEQU_02407</name>
</gene>
<protein>
    <submittedName>
        <fullName evidence="2">Uncharacterized protein</fullName>
    </submittedName>
</protein>
<dbReference type="RefSeq" id="WP_126150809.1">
    <property type="nucleotide sequence ID" value="NZ_JBHTMH010000001.1"/>
</dbReference>
<dbReference type="Proteomes" id="UP000268844">
    <property type="component" value="Unassembled WGS sequence"/>
</dbReference>
<feature type="chain" id="PRO_5019105123" evidence="1">
    <location>
        <begin position="20"/>
        <end position="173"/>
    </location>
</feature>
<evidence type="ECO:0000313" key="2">
    <source>
        <dbReference type="EMBL" id="VDS05266.1"/>
    </source>
</evidence>
<proteinExistence type="predicted"/>
<dbReference type="EMBL" id="UZWD01000029">
    <property type="protein sequence ID" value="VDS05266.1"/>
    <property type="molecule type" value="Genomic_DNA"/>
</dbReference>
<name>A0A447ICS6_9HYPH</name>
<evidence type="ECO:0000313" key="3">
    <source>
        <dbReference type="Proteomes" id="UP000268844"/>
    </source>
</evidence>
<keyword evidence="1" id="KW-0732">Signal</keyword>
<reference evidence="2 3" key="1">
    <citation type="submission" date="2018-12" db="EMBL/GenBank/DDBJ databases">
        <authorList>
            <person name="Criscuolo A."/>
        </authorList>
    </citation>
    <scope>NUCLEOTIDE SEQUENCE [LARGE SCALE GENOMIC DNA]</scope>
    <source>
        <strain evidence="2">ACIP1116281</strain>
    </source>
</reference>
<keyword evidence="3" id="KW-1185">Reference proteome</keyword>
<dbReference type="OrthoDB" id="7948157at2"/>
<feature type="signal peptide" evidence="1">
    <location>
        <begin position="1"/>
        <end position="19"/>
    </location>
</feature>
<sequence length="173" mass="18571">MIRLLLVALSLCLSSAVLAQSATERAFDAAIAQTEAALPQLGAEAFGVDVKAYRDALSLRRFTSRHWGGEIAVAVVSESKESGSCSRYAAYVRLPPERGAVRLVLCPQFSTPGADDLRRLTILHEMVHVVAGSNECQAMAFAARIEQLATGRFTPVIRYWEANGCAGSGYALP</sequence>
<evidence type="ECO:0000256" key="1">
    <source>
        <dbReference type="SAM" id="SignalP"/>
    </source>
</evidence>
<organism evidence="2 3">
    <name type="scientific">Devosia equisanguinis</name>
    <dbReference type="NCBI Taxonomy" id="2490941"/>
    <lineage>
        <taxon>Bacteria</taxon>
        <taxon>Pseudomonadati</taxon>
        <taxon>Pseudomonadota</taxon>
        <taxon>Alphaproteobacteria</taxon>
        <taxon>Hyphomicrobiales</taxon>
        <taxon>Devosiaceae</taxon>
        <taxon>Devosia</taxon>
    </lineage>
</organism>
<dbReference type="AlphaFoldDB" id="A0A447ICS6"/>
<accession>A0A447ICS6</accession>